<evidence type="ECO:0000313" key="2">
    <source>
        <dbReference type="Proteomes" id="UP000037982"/>
    </source>
</evidence>
<name>A0A0N0GY67_9ACTN</name>
<evidence type="ECO:0000313" key="1">
    <source>
        <dbReference type="EMBL" id="KPC61641.1"/>
    </source>
</evidence>
<sequence>MECGLVGDGELVRSHGQAAPLLESIDASLDGVALLVRLGVESWWATVGAASPQTVADLVGRLGDDSADSASAEMISDRAG</sequence>
<dbReference type="EMBL" id="LGKG01000146">
    <property type="protein sequence ID" value="KPC61641.1"/>
    <property type="molecule type" value="Genomic_DNA"/>
</dbReference>
<dbReference type="Proteomes" id="UP000037982">
    <property type="component" value="Unassembled WGS sequence"/>
</dbReference>
<organism evidence="1 2">
    <name type="scientific">Streptomyces chattanoogensis</name>
    <dbReference type="NCBI Taxonomy" id="66876"/>
    <lineage>
        <taxon>Bacteria</taxon>
        <taxon>Bacillati</taxon>
        <taxon>Actinomycetota</taxon>
        <taxon>Actinomycetes</taxon>
        <taxon>Kitasatosporales</taxon>
        <taxon>Streptomycetaceae</taxon>
        <taxon>Streptomyces</taxon>
    </lineage>
</organism>
<protein>
    <submittedName>
        <fullName evidence="1">Uncharacterized protein</fullName>
    </submittedName>
</protein>
<reference evidence="2" key="1">
    <citation type="submission" date="2015-07" db="EMBL/GenBank/DDBJ databases">
        <authorList>
            <person name="Ju K.-S."/>
            <person name="Doroghazi J.R."/>
            <person name="Metcalf W.W."/>
        </authorList>
    </citation>
    <scope>NUCLEOTIDE SEQUENCE [LARGE SCALE GENOMIC DNA]</scope>
    <source>
        <strain evidence="2">NRRL ISP-5002</strain>
    </source>
</reference>
<gene>
    <name evidence="1" type="ORF">ADL29_23630</name>
</gene>
<keyword evidence="2" id="KW-1185">Reference proteome</keyword>
<dbReference type="AlphaFoldDB" id="A0A0N0GY67"/>
<comment type="caution">
    <text evidence="1">The sequence shown here is derived from an EMBL/GenBank/DDBJ whole genome shotgun (WGS) entry which is preliminary data.</text>
</comment>
<proteinExistence type="predicted"/>
<accession>A0A0N0GY67</accession>